<evidence type="ECO:0000256" key="1">
    <source>
        <dbReference type="ARBA" id="ARBA00009740"/>
    </source>
</evidence>
<dbReference type="PANTHER" id="PTHR31360">
    <property type="match status" value="1"/>
</dbReference>
<protein>
    <recommendedName>
        <fullName evidence="4">DUF1264 domain-containing protein</fullName>
    </recommendedName>
</protein>
<dbReference type="InParanoid" id="A0A1V8TSN3"/>
<gene>
    <name evidence="2" type="ORF">B0A48_01251</name>
</gene>
<dbReference type="AlphaFoldDB" id="A0A1V8TSN3"/>
<comment type="caution">
    <text evidence="2">The sequence shown here is derived from an EMBL/GenBank/DDBJ whole genome shotgun (WGS) entry which is preliminary data.</text>
</comment>
<keyword evidence="3" id="KW-1185">Reference proteome</keyword>
<reference evidence="3" key="1">
    <citation type="submission" date="2017-03" db="EMBL/GenBank/DDBJ databases">
        <title>Genomes of endolithic fungi from Antarctica.</title>
        <authorList>
            <person name="Coleine C."/>
            <person name="Masonjones S."/>
            <person name="Stajich J.E."/>
        </authorList>
    </citation>
    <scope>NUCLEOTIDE SEQUENCE [LARGE SCALE GENOMIC DNA]</scope>
    <source>
        <strain evidence="3">CCFEE 5527</strain>
    </source>
</reference>
<sequence>MPDNPSVPGPETNLKNTVLTTAAGLTQPLAPLRNICAHLNAFHTFADRPGQAVETDHYCAHVSNSVRQCLLYDSAGPNARLIGIEYMITPDLYAGLEPDERKLWHSHVFEVRSGMLVMPKPATMPEMAWEIAEKKEMEEVIGLYGKVFHLWDTRDALPLGLPRLMTSFTEASQVDESVWRERDERMGIDRGRKVEGRKGVEEPSVHADADAAWKGNIAAVVEHYLMSKEKGL</sequence>
<evidence type="ECO:0000313" key="2">
    <source>
        <dbReference type="EMBL" id="OQO14375.1"/>
    </source>
</evidence>
<evidence type="ECO:0008006" key="4">
    <source>
        <dbReference type="Google" id="ProtNLM"/>
    </source>
</evidence>
<dbReference type="Proteomes" id="UP000192596">
    <property type="component" value="Unassembled WGS sequence"/>
</dbReference>
<dbReference type="PANTHER" id="PTHR31360:SF0">
    <property type="entry name" value="OIL BODY-ASSOCIATED PROTEIN 1B"/>
    <property type="match status" value="1"/>
</dbReference>
<dbReference type="STRING" id="1507870.A0A1V8TSN3"/>
<proteinExistence type="inferred from homology"/>
<dbReference type="InterPro" id="IPR010686">
    <property type="entry name" value="OBAP-like"/>
</dbReference>
<dbReference type="EMBL" id="NAJO01000002">
    <property type="protein sequence ID" value="OQO14375.1"/>
    <property type="molecule type" value="Genomic_DNA"/>
</dbReference>
<accession>A0A1V8TSN3</accession>
<dbReference type="Pfam" id="PF06884">
    <property type="entry name" value="DUF1264"/>
    <property type="match status" value="1"/>
</dbReference>
<dbReference type="OrthoDB" id="1901244at2759"/>
<comment type="similarity">
    <text evidence="1">Belongs to the OBAP family.</text>
</comment>
<organism evidence="2 3">
    <name type="scientific">Cryoendolithus antarcticus</name>
    <dbReference type="NCBI Taxonomy" id="1507870"/>
    <lineage>
        <taxon>Eukaryota</taxon>
        <taxon>Fungi</taxon>
        <taxon>Dikarya</taxon>
        <taxon>Ascomycota</taxon>
        <taxon>Pezizomycotina</taxon>
        <taxon>Dothideomycetes</taxon>
        <taxon>Dothideomycetidae</taxon>
        <taxon>Cladosporiales</taxon>
        <taxon>Cladosporiaceae</taxon>
        <taxon>Cryoendolithus</taxon>
    </lineage>
</organism>
<name>A0A1V8TSN3_9PEZI</name>
<evidence type="ECO:0000313" key="3">
    <source>
        <dbReference type="Proteomes" id="UP000192596"/>
    </source>
</evidence>